<sequence>MEARTEKTVVGSREEFRNNSDIGEAKPSLDHNVVYFVVVQSTWRIRRSSIEDGNSLELQHTKVMSIAQVVLLFCLVSQLSSRVIQGDANYYFKVLRMANPGASHSIASRAPSLDRNCFFSPVQCMLPLNSMQQPL</sequence>
<protein>
    <submittedName>
        <fullName evidence="3">CASP-like protein</fullName>
    </submittedName>
</protein>
<organism evidence="3">
    <name type="scientific">Nippostrongylus brasiliensis</name>
    <name type="common">Rat hookworm</name>
    <dbReference type="NCBI Taxonomy" id="27835"/>
    <lineage>
        <taxon>Eukaryota</taxon>
        <taxon>Metazoa</taxon>
        <taxon>Ecdysozoa</taxon>
        <taxon>Nematoda</taxon>
        <taxon>Chromadorea</taxon>
        <taxon>Rhabditida</taxon>
        <taxon>Rhabditina</taxon>
        <taxon>Rhabditomorpha</taxon>
        <taxon>Strongyloidea</taxon>
        <taxon>Heligmosomidae</taxon>
        <taxon>Nippostrongylus</taxon>
    </lineage>
</organism>
<accession>A0A0N4YCP1</accession>
<name>A0A0N4YCP1_NIPBR</name>
<reference evidence="3" key="1">
    <citation type="submission" date="2017-02" db="UniProtKB">
        <authorList>
            <consortium name="WormBaseParasite"/>
        </authorList>
    </citation>
    <scope>IDENTIFICATION</scope>
</reference>
<dbReference type="EMBL" id="UYSL01021315">
    <property type="protein sequence ID" value="VDL77911.1"/>
    <property type="molecule type" value="Genomic_DNA"/>
</dbReference>
<gene>
    <name evidence="1" type="ORF">NBR_LOCUS14322</name>
</gene>
<dbReference type="Proteomes" id="UP000271162">
    <property type="component" value="Unassembled WGS sequence"/>
</dbReference>
<reference evidence="1 2" key="2">
    <citation type="submission" date="2018-11" db="EMBL/GenBank/DDBJ databases">
        <authorList>
            <consortium name="Pathogen Informatics"/>
        </authorList>
    </citation>
    <scope>NUCLEOTIDE SEQUENCE [LARGE SCALE GENOMIC DNA]</scope>
</reference>
<evidence type="ECO:0000313" key="2">
    <source>
        <dbReference type="Proteomes" id="UP000271162"/>
    </source>
</evidence>
<dbReference type="WBParaSite" id="NBR_0001432101-mRNA-1">
    <property type="protein sequence ID" value="NBR_0001432101-mRNA-1"/>
    <property type="gene ID" value="NBR_0001432101"/>
</dbReference>
<dbReference type="STRING" id="27835.A0A0N4YCP1"/>
<evidence type="ECO:0000313" key="1">
    <source>
        <dbReference type="EMBL" id="VDL77911.1"/>
    </source>
</evidence>
<proteinExistence type="predicted"/>
<keyword evidence="2" id="KW-1185">Reference proteome</keyword>
<evidence type="ECO:0000313" key="3">
    <source>
        <dbReference type="WBParaSite" id="NBR_0001432101-mRNA-1"/>
    </source>
</evidence>
<dbReference type="AlphaFoldDB" id="A0A0N4YCP1"/>